<dbReference type="InterPro" id="IPR036388">
    <property type="entry name" value="WH-like_DNA-bd_sf"/>
</dbReference>
<dbReference type="PROSITE" id="PS51755">
    <property type="entry name" value="OMPR_PHOB"/>
    <property type="match status" value="1"/>
</dbReference>
<dbReference type="Gene3D" id="3.40.50.2300">
    <property type="match status" value="1"/>
</dbReference>
<dbReference type="GO" id="GO:0005829">
    <property type="term" value="C:cytosol"/>
    <property type="evidence" value="ECO:0007669"/>
    <property type="project" value="TreeGrafter"/>
</dbReference>
<dbReference type="GO" id="GO:0032993">
    <property type="term" value="C:protein-DNA complex"/>
    <property type="evidence" value="ECO:0007669"/>
    <property type="project" value="TreeGrafter"/>
</dbReference>
<evidence type="ECO:0000256" key="7">
    <source>
        <dbReference type="ARBA" id="ARBA00023163"/>
    </source>
</evidence>
<dbReference type="PROSITE" id="PS50110">
    <property type="entry name" value="RESPONSE_REGULATORY"/>
    <property type="match status" value="1"/>
</dbReference>
<dbReference type="InterPro" id="IPR001789">
    <property type="entry name" value="Sig_transdc_resp-reg_receiver"/>
</dbReference>
<dbReference type="OrthoDB" id="581322at2"/>
<feature type="DNA-binding region" description="OmpR/PhoB-type" evidence="10">
    <location>
        <begin position="131"/>
        <end position="232"/>
    </location>
</feature>
<evidence type="ECO:0000313" key="14">
    <source>
        <dbReference type="Proteomes" id="UP000185984"/>
    </source>
</evidence>
<dbReference type="Pfam" id="PF00072">
    <property type="entry name" value="Response_reg"/>
    <property type="match status" value="1"/>
</dbReference>
<dbReference type="Gene3D" id="6.10.250.690">
    <property type="match status" value="1"/>
</dbReference>
<keyword evidence="3 9" id="KW-0597">Phosphoprotein</keyword>
<evidence type="ECO:0000256" key="4">
    <source>
        <dbReference type="ARBA" id="ARBA00023012"/>
    </source>
</evidence>
<dbReference type="CDD" id="cd17574">
    <property type="entry name" value="REC_OmpR"/>
    <property type="match status" value="1"/>
</dbReference>
<dbReference type="NCBIfam" id="NF045944">
    <property type="entry name" value="ResRegRpaBCyano"/>
    <property type="match status" value="1"/>
</dbReference>
<dbReference type="STRING" id="247279.NIES1031_09130"/>
<evidence type="ECO:0000256" key="10">
    <source>
        <dbReference type="PROSITE-ProRule" id="PRU01091"/>
    </source>
</evidence>
<dbReference type="GO" id="GO:0006355">
    <property type="term" value="P:regulation of DNA-templated transcription"/>
    <property type="evidence" value="ECO:0007669"/>
    <property type="project" value="InterPro"/>
</dbReference>
<name>A0A1U7HV83_9CHRO</name>
<keyword evidence="7" id="KW-0804">Transcription</keyword>
<dbReference type="PANTHER" id="PTHR48111:SF65">
    <property type="entry name" value="OMPR SUBFAMILY"/>
    <property type="match status" value="1"/>
</dbReference>
<dbReference type="InterPro" id="IPR011006">
    <property type="entry name" value="CheY-like_superfamily"/>
</dbReference>
<evidence type="ECO:0000256" key="1">
    <source>
        <dbReference type="ARBA" id="ARBA00003612"/>
    </source>
</evidence>
<proteinExistence type="predicted"/>
<dbReference type="SUPFAM" id="SSF52172">
    <property type="entry name" value="CheY-like"/>
    <property type="match status" value="1"/>
</dbReference>
<dbReference type="SMART" id="SM00862">
    <property type="entry name" value="Trans_reg_C"/>
    <property type="match status" value="1"/>
</dbReference>
<evidence type="ECO:0000259" key="12">
    <source>
        <dbReference type="PROSITE" id="PS51755"/>
    </source>
</evidence>
<dbReference type="CDD" id="cd00383">
    <property type="entry name" value="trans_reg_C"/>
    <property type="match status" value="1"/>
</dbReference>
<reference evidence="13 14" key="1">
    <citation type="submission" date="2016-11" db="EMBL/GenBank/DDBJ databases">
        <title>Draft Genome Sequences of Nine Cyanobacterial Strains from Diverse Habitats.</title>
        <authorList>
            <person name="Zhu T."/>
            <person name="Hou S."/>
            <person name="Lu X."/>
            <person name="Hess W.R."/>
        </authorList>
    </citation>
    <scope>NUCLEOTIDE SEQUENCE [LARGE SCALE GENOMIC DNA]</scope>
    <source>
        <strain evidence="13 14">5.2 s.c.1</strain>
    </source>
</reference>
<comment type="function">
    <text evidence="1">Probable promoter-specific protein mediating the interaction between DNA and RNA polymerase.</text>
</comment>
<evidence type="ECO:0000256" key="3">
    <source>
        <dbReference type="ARBA" id="ARBA00022553"/>
    </source>
</evidence>
<feature type="domain" description="Response regulatory" evidence="11">
    <location>
        <begin position="7"/>
        <end position="120"/>
    </location>
</feature>
<keyword evidence="4" id="KW-0902">Two-component regulatory system</keyword>
<dbReference type="RefSeq" id="WP_073549104.1">
    <property type="nucleotide sequence ID" value="NZ_CAWMVK010000040.1"/>
</dbReference>
<evidence type="ECO:0000256" key="2">
    <source>
        <dbReference type="ARBA" id="ARBA00015955"/>
    </source>
</evidence>
<dbReference type="GO" id="GO:0000976">
    <property type="term" value="F:transcription cis-regulatory region binding"/>
    <property type="evidence" value="ECO:0007669"/>
    <property type="project" value="TreeGrafter"/>
</dbReference>
<keyword evidence="14" id="KW-1185">Reference proteome</keyword>
<organism evidence="13 14">
    <name type="scientific">Chroogloeocystis siderophila 5.2 s.c.1</name>
    <dbReference type="NCBI Taxonomy" id="247279"/>
    <lineage>
        <taxon>Bacteria</taxon>
        <taxon>Bacillati</taxon>
        <taxon>Cyanobacteriota</taxon>
        <taxon>Cyanophyceae</taxon>
        <taxon>Oscillatoriophycideae</taxon>
        <taxon>Chroococcales</taxon>
        <taxon>Chroococcaceae</taxon>
        <taxon>Chroogloeocystis</taxon>
    </lineage>
</organism>
<dbReference type="FunFam" id="3.40.50.2300:FF:000001">
    <property type="entry name" value="DNA-binding response regulator PhoB"/>
    <property type="match status" value="1"/>
</dbReference>
<dbReference type="Pfam" id="PF00486">
    <property type="entry name" value="Trans_reg_C"/>
    <property type="match status" value="1"/>
</dbReference>
<accession>A0A1U7HV83</accession>
<dbReference type="EMBL" id="MRCC01000006">
    <property type="protein sequence ID" value="OKH27438.1"/>
    <property type="molecule type" value="Genomic_DNA"/>
</dbReference>
<evidence type="ECO:0000256" key="5">
    <source>
        <dbReference type="ARBA" id="ARBA00023015"/>
    </source>
</evidence>
<dbReference type="Gene3D" id="1.10.10.10">
    <property type="entry name" value="Winged helix-like DNA-binding domain superfamily/Winged helix DNA-binding domain"/>
    <property type="match status" value="1"/>
</dbReference>
<keyword evidence="5" id="KW-0805">Transcription regulation</keyword>
<keyword evidence="6 10" id="KW-0238">DNA-binding</keyword>
<dbReference type="AlphaFoldDB" id="A0A1U7HV83"/>
<evidence type="ECO:0000313" key="13">
    <source>
        <dbReference type="EMBL" id="OKH27438.1"/>
    </source>
</evidence>
<sequence>MASDKKKILVVDDEAMIRRILTTRLSMVGYKVVAAADGKEALEVFTAEDPDLVVLDVMLPKLDGYGVCQEIRETSDIPIIMLTALGDVADRITGLKLGADDYLVKPFSPKELEVRIEAILRRVDRANVSGSGVVCAGRLQIDFNKRQVTLSEERIRLTNLEFNLLKLLVLRAGEVISRAEILQQIWGYGPRQQADVRVVDVHISRLRVKLKEDPKNPEFIHTDRGTGYFFQKVTEIPQVLGA</sequence>
<dbReference type="SMART" id="SM00448">
    <property type="entry name" value="REC"/>
    <property type="match status" value="1"/>
</dbReference>
<feature type="modified residue" description="4-aspartylphosphate" evidence="9">
    <location>
        <position position="56"/>
    </location>
</feature>
<dbReference type="Proteomes" id="UP000185984">
    <property type="component" value="Unassembled WGS sequence"/>
</dbReference>
<feature type="domain" description="OmpR/PhoB-type" evidence="12">
    <location>
        <begin position="131"/>
        <end position="232"/>
    </location>
</feature>
<dbReference type="InterPro" id="IPR001867">
    <property type="entry name" value="OmpR/PhoB-type_DNA-bd"/>
</dbReference>
<dbReference type="GO" id="GO:0000156">
    <property type="term" value="F:phosphorelay response regulator activity"/>
    <property type="evidence" value="ECO:0007669"/>
    <property type="project" value="TreeGrafter"/>
</dbReference>
<protein>
    <recommendedName>
        <fullName evidence="2">Probable transcriptional regulator ycf27</fullName>
    </recommendedName>
    <alternativeName>
        <fullName evidence="8">OmpR-like protein</fullName>
    </alternativeName>
</protein>
<evidence type="ECO:0000256" key="9">
    <source>
        <dbReference type="PROSITE-ProRule" id="PRU00169"/>
    </source>
</evidence>
<gene>
    <name evidence="13" type="ORF">NIES1031_09130</name>
</gene>
<dbReference type="PANTHER" id="PTHR48111">
    <property type="entry name" value="REGULATOR OF RPOS"/>
    <property type="match status" value="1"/>
</dbReference>
<dbReference type="InterPro" id="IPR039420">
    <property type="entry name" value="WalR-like"/>
</dbReference>
<evidence type="ECO:0000256" key="6">
    <source>
        <dbReference type="ARBA" id="ARBA00023125"/>
    </source>
</evidence>
<comment type="caution">
    <text evidence="13">The sequence shown here is derived from an EMBL/GenBank/DDBJ whole genome shotgun (WGS) entry which is preliminary data.</text>
</comment>
<evidence type="ECO:0000259" key="11">
    <source>
        <dbReference type="PROSITE" id="PS50110"/>
    </source>
</evidence>
<evidence type="ECO:0000256" key="8">
    <source>
        <dbReference type="ARBA" id="ARBA00032623"/>
    </source>
</evidence>